<evidence type="ECO:0008006" key="5">
    <source>
        <dbReference type="Google" id="ProtNLM"/>
    </source>
</evidence>
<dbReference type="EMBL" id="PKFO01000008">
    <property type="protein sequence ID" value="PVH22555.1"/>
    <property type="molecule type" value="Genomic_DNA"/>
</dbReference>
<dbReference type="GeneID" id="37010456"/>
<evidence type="ECO:0000256" key="1">
    <source>
        <dbReference type="ARBA" id="ARBA00061469"/>
    </source>
</evidence>
<dbReference type="Proteomes" id="UP000244309">
    <property type="component" value="Unassembled WGS sequence"/>
</dbReference>
<dbReference type="GO" id="GO:0005773">
    <property type="term" value="C:vacuole"/>
    <property type="evidence" value="ECO:0007669"/>
    <property type="project" value="GOC"/>
</dbReference>
<dbReference type="RefSeq" id="XP_025343495.1">
    <property type="nucleotide sequence ID" value="XM_025488728.1"/>
</dbReference>
<dbReference type="GO" id="GO:0007039">
    <property type="term" value="P:protein catabolic process in the vacuole"/>
    <property type="evidence" value="ECO:0007669"/>
    <property type="project" value="TreeGrafter"/>
</dbReference>
<dbReference type="Pfam" id="PF09783">
    <property type="entry name" value="Vac_ImportDeg"/>
    <property type="match status" value="1"/>
</dbReference>
<name>A0A2V1AXI7_9ASCO</name>
<organism evidence="3 4">
    <name type="scientific">Candidozyma haemuli</name>
    <dbReference type="NCBI Taxonomy" id="45357"/>
    <lineage>
        <taxon>Eukaryota</taxon>
        <taxon>Fungi</taxon>
        <taxon>Dikarya</taxon>
        <taxon>Ascomycota</taxon>
        <taxon>Saccharomycotina</taxon>
        <taxon>Pichiomycetes</taxon>
        <taxon>Metschnikowiaceae</taxon>
        <taxon>Candidozyma</taxon>
    </lineage>
</organism>
<comment type="caution">
    <text evidence="3">The sequence shown here is derived from an EMBL/GenBank/DDBJ whole genome shotgun (WGS) entry which is preliminary data.</text>
</comment>
<dbReference type="OrthoDB" id="62at2759"/>
<dbReference type="STRING" id="45357.A0A2V1AXI7"/>
<gene>
    <name evidence="3" type="ORF">CXQ85_005126</name>
</gene>
<evidence type="ECO:0000256" key="2">
    <source>
        <dbReference type="SAM" id="MobiDB-lite"/>
    </source>
</evidence>
<accession>A0A2V1AXI7</accession>
<feature type="region of interest" description="Disordered" evidence="2">
    <location>
        <begin position="1"/>
        <end position="80"/>
    </location>
</feature>
<proteinExistence type="inferred from homology"/>
<dbReference type="GO" id="GO:0043161">
    <property type="term" value="P:proteasome-mediated ubiquitin-dependent protein catabolic process"/>
    <property type="evidence" value="ECO:0007669"/>
    <property type="project" value="TreeGrafter"/>
</dbReference>
<dbReference type="GO" id="GO:0045721">
    <property type="term" value="P:negative regulation of gluconeogenesis"/>
    <property type="evidence" value="ECO:0007669"/>
    <property type="project" value="TreeGrafter"/>
</dbReference>
<dbReference type="VEuPathDB" id="FungiDB:CXQ85_005126"/>
<reference evidence="3 4" key="1">
    <citation type="submission" date="2017-12" db="EMBL/GenBank/DDBJ databases">
        <title>Genome Sequence of a Multidrug-Resistant Candida haemulonii Isolate from a Patient with Chronic Leg Ulcers in Israel.</title>
        <authorList>
            <person name="Chow N.A."/>
            <person name="Gade L."/>
            <person name="Batra D."/>
            <person name="Rowe L.A."/>
            <person name="Ben-Ami R."/>
            <person name="Loparev V.N."/>
            <person name="Litvintseva A.P."/>
        </authorList>
    </citation>
    <scope>NUCLEOTIDE SEQUENCE [LARGE SCALE GENOMIC DNA]</scope>
    <source>
        <strain evidence="3 4">B11899</strain>
    </source>
</reference>
<dbReference type="InterPro" id="IPR018618">
    <property type="entry name" value="GID4/10-like"/>
</dbReference>
<dbReference type="GO" id="GO:0034657">
    <property type="term" value="C:GID complex"/>
    <property type="evidence" value="ECO:0007669"/>
    <property type="project" value="TreeGrafter"/>
</dbReference>
<dbReference type="GO" id="GO:0006623">
    <property type="term" value="P:protein targeting to vacuole"/>
    <property type="evidence" value="ECO:0007669"/>
    <property type="project" value="TreeGrafter"/>
</dbReference>
<evidence type="ECO:0000313" key="4">
    <source>
        <dbReference type="Proteomes" id="UP000244309"/>
    </source>
</evidence>
<dbReference type="AlphaFoldDB" id="A0A2V1AXI7"/>
<sequence length="325" mass="37442">MPVTQHIPKPGSESKEPKKPHRQIIRLKPVDYKPERPRHHADATGQRSNRCDEPSSHASPIAIDTPQIRRTRSRSSGSGYKHVDKHAEFFMNDPAVHKDIPKLQNQYLRPNAKFVGEQQSGAYRYDIKVELKSVDLVSSIVTGFFQISGLTDEHPLITTCFKGEIINNPLNSTRWQNHPKDHQMKEYAFITEDRNWGSFPQNDIDHWRTLTRASSSMSEEHLLSKLRSIHAGDSDNQYIYMRWKEEFLLPDSRIKQLKNASFEGFYYVVLNIGSGADVSSGDCFSSRIIPGTISGLYYHTQNDKFQSLSLRYVEDREFSYSFDFA</sequence>
<dbReference type="PANTHER" id="PTHR14534">
    <property type="entry name" value="VACUOLAR IMPORT AND DEGRADATION PROTEIN 24"/>
    <property type="match status" value="1"/>
</dbReference>
<keyword evidence="4" id="KW-1185">Reference proteome</keyword>
<evidence type="ECO:0000313" key="3">
    <source>
        <dbReference type="EMBL" id="PVH22555.1"/>
    </source>
</evidence>
<comment type="similarity">
    <text evidence="1">Belongs to the GID4/VID24 family.</text>
</comment>
<dbReference type="PANTHER" id="PTHR14534:SF3">
    <property type="entry name" value="GID COMPLEX SUBUNIT 4 HOMOLOG"/>
    <property type="match status" value="1"/>
</dbReference>
<protein>
    <recommendedName>
        <fullName evidence="5">Glucose-induced degradation protein 4</fullName>
    </recommendedName>
</protein>